<dbReference type="InterPro" id="IPR027640">
    <property type="entry name" value="Kinesin-like_fam"/>
</dbReference>
<dbReference type="SUPFAM" id="SSF52540">
    <property type="entry name" value="P-loop containing nucleoside triphosphate hydrolases"/>
    <property type="match status" value="1"/>
</dbReference>
<sequence length="778" mass="84902">MTAEGWNRHSTEGWRRGQLESLKLMSKSQAALLRAYAVDRIHERDSLVEAALAFVVSTAETTSSIGGSGSTSANDENGYDAKAVQELLEWRERLGEETKNLDLGDAVDGRLSEELKHLRKECRLQARKLELMQHNLETREDKENELRRKLRKSETLYSKLRDLLRDVREELAAREKDGVVPKEDFEHLCQKYDRAKAKIRALKDVAETFLPGDSRDTSPLPTPRPRGDSSRPEDQAKGAGGNIDPTELLHGDRVSNATGEARNEEPKADSAKAADSGGPVEGKAVASTFDAAGGGKESSSSAGDGGSDGRDNSGEAVATKGEEDNGGNGDEAEEAASVEVVVEEKRLLRLELDEANRKMEKARRGRKAAEKEKEGLVGAMATELGELEKAKDGQIRVANRESRLDGVDGLVADMRKQYAREYRERRRLFNVVQELRGNIRVLCRCRPRTAHDKGGGVCVSFPGEGGIELVNERGKRKAWKFDQVFGLEARQEMVYAEVSPLVISVLDGYNACIFAYGQTGTGKTYTMMGPPRDRGVNARALGDLFSRSAARRGEVDDTITLSILEIYNEHIRDLLIESTAFGGEQRKLEASTWVRHGERGNHVPGLTTVTVSTLEEVLRMLAIADKNRASACTNLNDHSSRSHLILSVNVDGVNRHTGATSAGRLHLIDLAGSERISKSGAAGQALREAQNINKSLSALGDVIAARASRQGHVPYRNSTLTYLLQDSLSADSKTLMLVCVSPVVQSAEESWCSLNFAARVRTVELGKAHKHGASGASA</sequence>
<dbReference type="PANTHER" id="PTHR47972">
    <property type="entry name" value="KINESIN-LIKE PROTEIN KLP-3"/>
    <property type="match status" value="1"/>
</dbReference>
<evidence type="ECO:0000256" key="4">
    <source>
        <dbReference type="RuleBase" id="RU000394"/>
    </source>
</evidence>
<evidence type="ECO:0000256" key="3">
    <source>
        <dbReference type="PROSITE-ProRule" id="PRU00283"/>
    </source>
</evidence>
<feature type="coiled-coil region" evidence="5">
    <location>
        <begin position="129"/>
        <end position="177"/>
    </location>
</feature>
<feature type="coiled-coil region" evidence="5">
    <location>
        <begin position="338"/>
        <end position="372"/>
    </location>
</feature>
<feature type="compositionally biased region" description="Basic and acidic residues" evidence="6">
    <location>
        <begin position="225"/>
        <end position="236"/>
    </location>
</feature>
<dbReference type="SMART" id="SM00129">
    <property type="entry name" value="KISc"/>
    <property type="match status" value="1"/>
</dbReference>
<proteinExistence type="inferred from homology"/>
<evidence type="ECO:0000256" key="5">
    <source>
        <dbReference type="SAM" id="Coils"/>
    </source>
</evidence>
<dbReference type="Pfam" id="PF00225">
    <property type="entry name" value="Kinesin"/>
    <property type="match status" value="1"/>
</dbReference>
<comment type="similarity">
    <text evidence="3 4">Belongs to the TRAFAC class myosin-kinesin ATPase superfamily. Kinesin family.</text>
</comment>
<dbReference type="STRING" id="2880.D7FLM8"/>
<dbReference type="AlphaFoldDB" id="D7FLM8"/>
<protein>
    <recommendedName>
        <fullName evidence="4">Kinesin-like protein</fullName>
    </recommendedName>
</protein>
<dbReference type="eggNOG" id="KOG0239">
    <property type="taxonomic scope" value="Eukaryota"/>
</dbReference>
<dbReference type="Gene3D" id="3.40.850.10">
    <property type="entry name" value="Kinesin motor domain"/>
    <property type="match status" value="1"/>
</dbReference>
<dbReference type="GO" id="GO:0008017">
    <property type="term" value="F:microtubule binding"/>
    <property type="evidence" value="ECO:0007669"/>
    <property type="project" value="InterPro"/>
</dbReference>
<name>D7FLM8_ECTSI</name>
<dbReference type="OrthoDB" id="3176171at2759"/>
<dbReference type="PRINTS" id="PR00380">
    <property type="entry name" value="KINESINHEAVY"/>
</dbReference>
<organism evidence="8 9">
    <name type="scientific">Ectocarpus siliculosus</name>
    <name type="common">Brown alga</name>
    <name type="synonym">Conferva siliculosa</name>
    <dbReference type="NCBI Taxonomy" id="2880"/>
    <lineage>
        <taxon>Eukaryota</taxon>
        <taxon>Sar</taxon>
        <taxon>Stramenopiles</taxon>
        <taxon>Ochrophyta</taxon>
        <taxon>PX clade</taxon>
        <taxon>Phaeophyceae</taxon>
        <taxon>Ectocarpales</taxon>
        <taxon>Ectocarpaceae</taxon>
        <taxon>Ectocarpus</taxon>
    </lineage>
</organism>
<gene>
    <name evidence="8" type="ORF">Esi_0016_0165</name>
</gene>
<keyword evidence="9" id="KW-1185">Reference proteome</keyword>
<dbReference type="GO" id="GO:0005874">
    <property type="term" value="C:microtubule"/>
    <property type="evidence" value="ECO:0007669"/>
    <property type="project" value="UniProtKB-KW"/>
</dbReference>
<feature type="compositionally biased region" description="Basic and acidic residues" evidence="6">
    <location>
        <begin position="261"/>
        <end position="272"/>
    </location>
</feature>
<evidence type="ECO:0000256" key="6">
    <source>
        <dbReference type="SAM" id="MobiDB-lite"/>
    </source>
</evidence>
<keyword evidence="4" id="KW-0493">Microtubule</keyword>
<reference evidence="8 9" key="1">
    <citation type="journal article" date="2010" name="Nature">
        <title>The Ectocarpus genome and the independent evolution of multicellularity in brown algae.</title>
        <authorList>
            <person name="Cock J.M."/>
            <person name="Sterck L."/>
            <person name="Rouze P."/>
            <person name="Scornet D."/>
            <person name="Allen A.E."/>
            <person name="Amoutzias G."/>
            <person name="Anthouard V."/>
            <person name="Artiguenave F."/>
            <person name="Aury J.M."/>
            <person name="Badger J.H."/>
            <person name="Beszteri B."/>
            <person name="Billiau K."/>
            <person name="Bonnet E."/>
            <person name="Bothwell J.H."/>
            <person name="Bowler C."/>
            <person name="Boyen C."/>
            <person name="Brownlee C."/>
            <person name="Carrano C.J."/>
            <person name="Charrier B."/>
            <person name="Cho G.Y."/>
            <person name="Coelho S.M."/>
            <person name="Collen J."/>
            <person name="Corre E."/>
            <person name="Da Silva C."/>
            <person name="Delage L."/>
            <person name="Delaroque N."/>
            <person name="Dittami S.M."/>
            <person name="Doulbeau S."/>
            <person name="Elias M."/>
            <person name="Farnham G."/>
            <person name="Gachon C.M."/>
            <person name="Gschloessl B."/>
            <person name="Heesch S."/>
            <person name="Jabbari K."/>
            <person name="Jubin C."/>
            <person name="Kawai H."/>
            <person name="Kimura K."/>
            <person name="Kloareg B."/>
            <person name="Kupper F.C."/>
            <person name="Lang D."/>
            <person name="Le Bail A."/>
            <person name="Leblanc C."/>
            <person name="Lerouge P."/>
            <person name="Lohr M."/>
            <person name="Lopez P.J."/>
            <person name="Martens C."/>
            <person name="Maumus F."/>
            <person name="Michel G."/>
            <person name="Miranda-Saavedra D."/>
            <person name="Morales J."/>
            <person name="Moreau H."/>
            <person name="Motomura T."/>
            <person name="Nagasato C."/>
            <person name="Napoli C.A."/>
            <person name="Nelson D.R."/>
            <person name="Nyvall-Collen P."/>
            <person name="Peters A.F."/>
            <person name="Pommier C."/>
            <person name="Potin P."/>
            <person name="Poulain J."/>
            <person name="Quesneville H."/>
            <person name="Read B."/>
            <person name="Rensing S.A."/>
            <person name="Ritter A."/>
            <person name="Rousvoal S."/>
            <person name="Samanta M."/>
            <person name="Samson G."/>
            <person name="Schroeder D.C."/>
            <person name="Segurens B."/>
            <person name="Strittmatter M."/>
            <person name="Tonon T."/>
            <person name="Tregear J.W."/>
            <person name="Valentin K."/>
            <person name="von Dassow P."/>
            <person name="Yamagishi T."/>
            <person name="Van de Peer Y."/>
            <person name="Wincker P."/>
        </authorList>
    </citation>
    <scope>NUCLEOTIDE SEQUENCE [LARGE SCALE GENOMIC DNA]</scope>
    <source>
        <strain evidence="9">Ec32 / CCAP1310/4</strain>
    </source>
</reference>
<dbReference type="InterPro" id="IPR001752">
    <property type="entry name" value="Kinesin_motor_dom"/>
</dbReference>
<evidence type="ECO:0000256" key="2">
    <source>
        <dbReference type="ARBA" id="ARBA00022840"/>
    </source>
</evidence>
<dbReference type="GO" id="GO:0003777">
    <property type="term" value="F:microtubule motor activity"/>
    <property type="evidence" value="ECO:0007669"/>
    <property type="project" value="InterPro"/>
</dbReference>
<dbReference type="Proteomes" id="UP000002630">
    <property type="component" value="Linkage Group LG12"/>
</dbReference>
<feature type="region of interest" description="Disordered" evidence="6">
    <location>
        <begin position="209"/>
        <end position="337"/>
    </location>
</feature>
<keyword evidence="3 4" id="KW-0505">Motor protein</keyword>
<keyword evidence="2 3" id="KW-0067">ATP-binding</keyword>
<evidence type="ECO:0000259" key="7">
    <source>
        <dbReference type="PROSITE" id="PS50067"/>
    </source>
</evidence>
<dbReference type="InterPro" id="IPR036961">
    <property type="entry name" value="Kinesin_motor_dom_sf"/>
</dbReference>
<dbReference type="PANTHER" id="PTHR47972:SF28">
    <property type="entry name" value="KINESIN-LIKE PROTEIN KLP-3"/>
    <property type="match status" value="1"/>
</dbReference>
<dbReference type="EMBL" id="FN648143">
    <property type="protein sequence ID" value="CBJ25844.1"/>
    <property type="molecule type" value="Genomic_DNA"/>
</dbReference>
<evidence type="ECO:0000313" key="8">
    <source>
        <dbReference type="EMBL" id="CBJ25844.1"/>
    </source>
</evidence>
<dbReference type="InParanoid" id="D7FLM8"/>
<feature type="binding site" evidence="3">
    <location>
        <begin position="517"/>
        <end position="524"/>
    </location>
    <ligand>
        <name>ATP</name>
        <dbReference type="ChEBI" id="CHEBI:30616"/>
    </ligand>
</feature>
<dbReference type="GO" id="GO:0005524">
    <property type="term" value="F:ATP binding"/>
    <property type="evidence" value="ECO:0007669"/>
    <property type="project" value="UniProtKB-UniRule"/>
</dbReference>
<dbReference type="InterPro" id="IPR027417">
    <property type="entry name" value="P-loop_NTPase"/>
</dbReference>
<feature type="domain" description="Kinesin motor" evidence="7">
    <location>
        <begin position="438"/>
        <end position="763"/>
    </location>
</feature>
<evidence type="ECO:0000313" key="9">
    <source>
        <dbReference type="Proteomes" id="UP000002630"/>
    </source>
</evidence>
<dbReference type="PROSITE" id="PS50067">
    <property type="entry name" value="KINESIN_MOTOR_2"/>
    <property type="match status" value="1"/>
</dbReference>
<evidence type="ECO:0000256" key="1">
    <source>
        <dbReference type="ARBA" id="ARBA00022741"/>
    </source>
</evidence>
<accession>D7FLM8</accession>
<dbReference type="PROSITE" id="PS00411">
    <property type="entry name" value="KINESIN_MOTOR_1"/>
    <property type="match status" value="1"/>
</dbReference>
<dbReference type="InterPro" id="IPR019821">
    <property type="entry name" value="Kinesin_motor_CS"/>
</dbReference>
<dbReference type="GO" id="GO:0007018">
    <property type="term" value="P:microtubule-based movement"/>
    <property type="evidence" value="ECO:0007669"/>
    <property type="project" value="InterPro"/>
</dbReference>
<keyword evidence="5" id="KW-0175">Coiled coil</keyword>
<keyword evidence="1 3" id="KW-0547">Nucleotide-binding</keyword>
<dbReference type="EMBL" id="FN649737">
    <property type="protein sequence ID" value="CBJ25844.1"/>
    <property type="molecule type" value="Genomic_DNA"/>
</dbReference>